<dbReference type="Gene3D" id="3.40.50.720">
    <property type="entry name" value="NAD(P)-binding Rossmann-like Domain"/>
    <property type="match status" value="1"/>
</dbReference>
<dbReference type="GO" id="GO:0010304">
    <property type="term" value="P:PSII associated light-harvesting complex II catabolic process"/>
    <property type="evidence" value="ECO:0007669"/>
    <property type="project" value="TreeGrafter"/>
</dbReference>
<protein>
    <submittedName>
        <fullName evidence="1">SDR family oxidoreductase</fullName>
    </submittedName>
</protein>
<proteinExistence type="predicted"/>
<dbReference type="Pfam" id="PF00106">
    <property type="entry name" value="adh_short"/>
    <property type="match status" value="1"/>
</dbReference>
<gene>
    <name evidence="1" type="ORF">KW868_02140</name>
</gene>
<evidence type="ECO:0000313" key="2">
    <source>
        <dbReference type="Proteomes" id="UP000887320"/>
    </source>
</evidence>
<dbReference type="SUPFAM" id="SSF51735">
    <property type="entry name" value="NAD(P)-binding Rossmann-fold domains"/>
    <property type="match status" value="1"/>
</dbReference>
<dbReference type="GO" id="GO:0034256">
    <property type="term" value="F:chlorophyll(ide) b reductase activity"/>
    <property type="evidence" value="ECO:0007669"/>
    <property type="project" value="TreeGrafter"/>
</dbReference>
<dbReference type="PRINTS" id="PR00081">
    <property type="entry name" value="GDHRDH"/>
</dbReference>
<dbReference type="InterPro" id="IPR036291">
    <property type="entry name" value="NAD(P)-bd_dom_sf"/>
</dbReference>
<comment type="caution">
    <text evidence="1">The sequence shown here is derived from an EMBL/GenBank/DDBJ whole genome shotgun (WGS) entry which is preliminary data.</text>
</comment>
<name>A0A8X8KFQ7_ACIGI</name>
<sequence>MGNILNTSNSDQVSSVVITGGTRGIGFALAEAFLKLGWSVMISARNVEQLNQVVADFAQRYVPNRIYGVTCDVAQYEDLHNLWEETVLKLGQVNVWINNAGTCNAARAFTEIASSDLESVIKTNVLGTMLGSQVALKGMMQQGFGQIFNMEGWGSRGEWSAGMTPYATSKRAVAYLNHALNKETKNSNILIGTLSPGMVATDLLISSWQQGEVKNWHKMKWLFMFVIDPPEQVCGYLAERISKNKKSNTRIVWMTPWRLLIRFFQPYYWKRNPVQGTALDQLKE</sequence>
<reference evidence="1" key="1">
    <citation type="submission" date="2021-07" db="EMBL/GenBank/DDBJ databases">
        <authorList>
            <person name="Fernandez M."/>
            <person name="Pereira P."/>
            <person name="Torres Tejerizo G.A."/>
            <person name="Gonzalez P."/>
            <person name="Agostini E."/>
        </authorList>
    </citation>
    <scope>NUCLEOTIDE SEQUENCE</scope>
    <source>
        <strain evidence="1">SFC 500-1A</strain>
    </source>
</reference>
<dbReference type="PANTHER" id="PTHR24314:SF21">
    <property type="entry name" value="CHLOROPHYLL(IDE) B REDUCTASE NYC1, CHLOROPLASTIC-RELATED"/>
    <property type="match status" value="1"/>
</dbReference>
<dbReference type="InterPro" id="IPR052625">
    <property type="entry name" value="Chl_b_Red"/>
</dbReference>
<dbReference type="CDD" id="cd05233">
    <property type="entry name" value="SDR_c"/>
    <property type="match status" value="1"/>
</dbReference>
<dbReference type="Proteomes" id="UP000887320">
    <property type="component" value="Unassembled WGS sequence"/>
</dbReference>
<dbReference type="AlphaFoldDB" id="A0A8X8KFQ7"/>
<organism evidence="1 2">
    <name type="scientific">Acinetobacter guillouiae</name>
    <name type="common">Acinetobacter genomosp. 11</name>
    <dbReference type="NCBI Taxonomy" id="106649"/>
    <lineage>
        <taxon>Bacteria</taxon>
        <taxon>Pseudomonadati</taxon>
        <taxon>Pseudomonadota</taxon>
        <taxon>Gammaproteobacteria</taxon>
        <taxon>Moraxellales</taxon>
        <taxon>Moraxellaceae</taxon>
        <taxon>Acinetobacter</taxon>
    </lineage>
</organism>
<accession>A0A8X8KFQ7</accession>
<evidence type="ECO:0000313" key="1">
    <source>
        <dbReference type="EMBL" id="MCF0263277.1"/>
    </source>
</evidence>
<dbReference type="InterPro" id="IPR002347">
    <property type="entry name" value="SDR_fam"/>
</dbReference>
<dbReference type="EMBL" id="JAHWXT010000001">
    <property type="protein sequence ID" value="MCF0263277.1"/>
    <property type="molecule type" value="Genomic_DNA"/>
</dbReference>
<dbReference type="PANTHER" id="PTHR24314">
    <property type="entry name" value="NON-SPECIFIC LIPID TRANSFER PROTEIN-RELATED"/>
    <property type="match status" value="1"/>
</dbReference>
<dbReference type="GO" id="GO:0015996">
    <property type="term" value="P:chlorophyll catabolic process"/>
    <property type="evidence" value="ECO:0007669"/>
    <property type="project" value="TreeGrafter"/>
</dbReference>